<keyword evidence="3" id="KW-0378">Hydrolase</keyword>
<feature type="domain" description="HIT" evidence="2">
    <location>
        <begin position="43"/>
        <end position="109"/>
    </location>
</feature>
<dbReference type="OrthoDB" id="9799145at2"/>
<gene>
    <name evidence="3" type="ORF">DES47_105369</name>
</gene>
<dbReference type="AlphaFoldDB" id="A0A4R6QJ07"/>
<dbReference type="PROSITE" id="PS51084">
    <property type="entry name" value="HIT_2"/>
    <property type="match status" value="1"/>
</dbReference>
<dbReference type="GO" id="GO:0016787">
    <property type="term" value="F:hydrolase activity"/>
    <property type="evidence" value="ECO:0007669"/>
    <property type="project" value="UniProtKB-KW"/>
</dbReference>
<evidence type="ECO:0000256" key="1">
    <source>
        <dbReference type="PROSITE-ProRule" id="PRU00464"/>
    </source>
</evidence>
<proteinExistence type="predicted"/>
<accession>A0A4R6QJ07</accession>
<comment type="caution">
    <text evidence="3">The sequence shown here is derived from an EMBL/GenBank/DDBJ whole genome shotgun (WGS) entry which is preliminary data.</text>
</comment>
<dbReference type="SUPFAM" id="SSF54197">
    <property type="entry name" value="HIT-like"/>
    <property type="match status" value="1"/>
</dbReference>
<dbReference type="RefSeq" id="WP_133702532.1">
    <property type="nucleotide sequence ID" value="NZ_SNXS01000005.1"/>
</dbReference>
<evidence type="ECO:0000313" key="4">
    <source>
        <dbReference type="Proteomes" id="UP000295361"/>
    </source>
</evidence>
<dbReference type="InterPro" id="IPR011146">
    <property type="entry name" value="HIT-like"/>
</dbReference>
<keyword evidence="4" id="KW-1185">Reference proteome</keyword>
<dbReference type="Gene3D" id="3.30.428.10">
    <property type="entry name" value="HIT-like"/>
    <property type="match status" value="1"/>
</dbReference>
<feature type="short sequence motif" description="Histidine triad motif" evidence="1">
    <location>
        <begin position="94"/>
        <end position="98"/>
    </location>
</feature>
<dbReference type="InterPro" id="IPR036265">
    <property type="entry name" value="HIT-like_sf"/>
</dbReference>
<dbReference type="InParanoid" id="A0A4R6QJ07"/>
<evidence type="ECO:0000313" key="3">
    <source>
        <dbReference type="EMBL" id="TDP63364.1"/>
    </source>
</evidence>
<dbReference type="Pfam" id="PF01230">
    <property type="entry name" value="HIT"/>
    <property type="match status" value="1"/>
</dbReference>
<dbReference type="Proteomes" id="UP000295361">
    <property type="component" value="Unassembled WGS sequence"/>
</dbReference>
<dbReference type="EMBL" id="SNXS01000005">
    <property type="protein sequence ID" value="TDP63364.1"/>
    <property type="molecule type" value="Genomic_DNA"/>
</dbReference>
<reference evidence="3 4" key="1">
    <citation type="submission" date="2019-03" db="EMBL/GenBank/DDBJ databases">
        <title>Genomic Encyclopedia of Type Strains, Phase IV (KMG-IV): sequencing the most valuable type-strain genomes for metagenomic binning, comparative biology and taxonomic classification.</title>
        <authorList>
            <person name="Goeker M."/>
        </authorList>
    </citation>
    <scope>NUCLEOTIDE SEQUENCE [LARGE SCALE GENOMIC DNA]</scope>
    <source>
        <strain evidence="3 4">DSM 16998</strain>
    </source>
</reference>
<protein>
    <submittedName>
        <fullName evidence="3">Diadenosine tetraphosphate (Ap4A) HIT family hydrolase</fullName>
    </submittedName>
</protein>
<sequence>MAQGDHLQGCELCESPGGFVVVQTPMLRVLRIEDVSFPAFYRIVWAAHRAEFTDLSPAERGLCLEAVARVEMVLREHLRPTKINLASLGNMVAHLHWHVIARFDWDSHFPQPIWGQAQRVVEPPAVSRLALPLFELDRNVANAFG</sequence>
<name>A0A4R6QJ07_9BURK</name>
<organism evidence="3 4">
    <name type="scientific">Roseateles toxinivorans</name>
    <dbReference type="NCBI Taxonomy" id="270368"/>
    <lineage>
        <taxon>Bacteria</taxon>
        <taxon>Pseudomonadati</taxon>
        <taxon>Pseudomonadota</taxon>
        <taxon>Betaproteobacteria</taxon>
        <taxon>Burkholderiales</taxon>
        <taxon>Sphaerotilaceae</taxon>
        <taxon>Roseateles</taxon>
    </lineage>
</organism>
<evidence type="ECO:0000259" key="2">
    <source>
        <dbReference type="PROSITE" id="PS51084"/>
    </source>
</evidence>